<evidence type="ECO:0000313" key="3">
    <source>
        <dbReference type="Proteomes" id="UP000027265"/>
    </source>
</evidence>
<dbReference type="Proteomes" id="UP000027265">
    <property type="component" value="Unassembled WGS sequence"/>
</dbReference>
<accession>A0A067Q7U4</accession>
<proteinExistence type="predicted"/>
<keyword evidence="3" id="KW-1185">Reference proteome</keyword>
<dbReference type="EMBL" id="KL197711">
    <property type="protein sequence ID" value="KDQ62245.1"/>
    <property type="molecule type" value="Genomic_DNA"/>
</dbReference>
<feature type="region of interest" description="Disordered" evidence="1">
    <location>
        <begin position="1"/>
        <end position="25"/>
    </location>
</feature>
<dbReference type="AlphaFoldDB" id="A0A067Q7U4"/>
<sequence length="149" mass="16628">MAARPTHVASATITQPAAIASPTPNHPTVIVANVETPQTDLKLSRYLPCRPIVPITRSRPALPIHFRPHNVRPQDQLENKNLEKRLHEAEQTEAMMHMKARQRKTKLEASDAEVSEMRGRVEEGDHRVMVLESLICFVAMLTSPTSVVG</sequence>
<protein>
    <submittedName>
        <fullName evidence="2">Uncharacterized protein</fullName>
    </submittedName>
</protein>
<dbReference type="HOGENOM" id="CLU_1749938_0_0_1"/>
<gene>
    <name evidence="2" type="ORF">JAAARDRAFT_30128</name>
</gene>
<organism evidence="2 3">
    <name type="scientific">Jaapia argillacea MUCL 33604</name>
    <dbReference type="NCBI Taxonomy" id="933084"/>
    <lineage>
        <taxon>Eukaryota</taxon>
        <taxon>Fungi</taxon>
        <taxon>Dikarya</taxon>
        <taxon>Basidiomycota</taxon>
        <taxon>Agaricomycotina</taxon>
        <taxon>Agaricomycetes</taxon>
        <taxon>Agaricomycetidae</taxon>
        <taxon>Jaapiales</taxon>
        <taxon>Jaapiaceae</taxon>
        <taxon>Jaapia</taxon>
    </lineage>
</organism>
<dbReference type="InParanoid" id="A0A067Q7U4"/>
<name>A0A067Q7U4_9AGAM</name>
<evidence type="ECO:0000313" key="2">
    <source>
        <dbReference type="EMBL" id="KDQ62245.1"/>
    </source>
</evidence>
<reference evidence="3" key="1">
    <citation type="journal article" date="2014" name="Proc. Natl. Acad. Sci. U.S.A.">
        <title>Extensive sampling of basidiomycete genomes demonstrates inadequacy of the white-rot/brown-rot paradigm for wood decay fungi.</title>
        <authorList>
            <person name="Riley R."/>
            <person name="Salamov A.A."/>
            <person name="Brown D.W."/>
            <person name="Nagy L.G."/>
            <person name="Floudas D."/>
            <person name="Held B.W."/>
            <person name="Levasseur A."/>
            <person name="Lombard V."/>
            <person name="Morin E."/>
            <person name="Otillar R."/>
            <person name="Lindquist E.A."/>
            <person name="Sun H."/>
            <person name="LaButti K.M."/>
            <person name="Schmutz J."/>
            <person name="Jabbour D."/>
            <person name="Luo H."/>
            <person name="Baker S.E."/>
            <person name="Pisabarro A.G."/>
            <person name="Walton J.D."/>
            <person name="Blanchette R.A."/>
            <person name="Henrissat B."/>
            <person name="Martin F."/>
            <person name="Cullen D."/>
            <person name="Hibbett D.S."/>
            <person name="Grigoriev I.V."/>
        </authorList>
    </citation>
    <scope>NUCLEOTIDE SEQUENCE [LARGE SCALE GENOMIC DNA]</scope>
    <source>
        <strain evidence="3">MUCL 33604</strain>
    </source>
</reference>
<evidence type="ECO:0000256" key="1">
    <source>
        <dbReference type="SAM" id="MobiDB-lite"/>
    </source>
</evidence>